<evidence type="ECO:0000256" key="1">
    <source>
        <dbReference type="SAM" id="Phobius"/>
    </source>
</evidence>
<organism evidence="2 3">
    <name type="scientific">Gossypium gossypioides</name>
    <name type="common">Mexican cotton</name>
    <name type="synonym">Selera gossypioides</name>
    <dbReference type="NCBI Taxonomy" id="34282"/>
    <lineage>
        <taxon>Eukaryota</taxon>
        <taxon>Viridiplantae</taxon>
        <taxon>Streptophyta</taxon>
        <taxon>Embryophyta</taxon>
        <taxon>Tracheophyta</taxon>
        <taxon>Spermatophyta</taxon>
        <taxon>Magnoliopsida</taxon>
        <taxon>eudicotyledons</taxon>
        <taxon>Gunneridae</taxon>
        <taxon>Pentapetalae</taxon>
        <taxon>rosids</taxon>
        <taxon>malvids</taxon>
        <taxon>Malvales</taxon>
        <taxon>Malvaceae</taxon>
        <taxon>Malvoideae</taxon>
        <taxon>Gossypium</taxon>
    </lineage>
</organism>
<reference evidence="2 3" key="1">
    <citation type="journal article" date="2019" name="Genome Biol. Evol.">
        <title>Insights into the evolution of the New World diploid cottons (Gossypium, subgenus Houzingenia) based on genome sequencing.</title>
        <authorList>
            <person name="Grover C.E."/>
            <person name="Arick M.A. 2nd"/>
            <person name="Thrash A."/>
            <person name="Conover J.L."/>
            <person name="Sanders W.S."/>
            <person name="Peterson D.G."/>
            <person name="Frelichowski J.E."/>
            <person name="Scheffler J.A."/>
            <person name="Scheffler B.E."/>
            <person name="Wendel J.F."/>
        </authorList>
    </citation>
    <scope>NUCLEOTIDE SEQUENCE [LARGE SCALE GENOMIC DNA]</scope>
    <source>
        <strain evidence="2">5</strain>
        <tissue evidence="2">Leaf</tissue>
    </source>
</reference>
<protein>
    <submittedName>
        <fullName evidence="2">Uncharacterized protein</fullName>
    </submittedName>
</protein>
<dbReference type="EMBL" id="JABEZY010000010">
    <property type="protein sequence ID" value="MBA0748302.1"/>
    <property type="molecule type" value="Genomic_DNA"/>
</dbReference>
<gene>
    <name evidence="2" type="ORF">Gogos_005142</name>
</gene>
<accession>A0A7J9CIH0</accession>
<evidence type="ECO:0000313" key="2">
    <source>
        <dbReference type="EMBL" id="MBA0748302.1"/>
    </source>
</evidence>
<evidence type="ECO:0000313" key="3">
    <source>
        <dbReference type="Proteomes" id="UP000593579"/>
    </source>
</evidence>
<keyword evidence="1" id="KW-1133">Transmembrane helix</keyword>
<feature type="transmembrane region" description="Helical" evidence="1">
    <location>
        <begin position="21"/>
        <end position="43"/>
    </location>
</feature>
<dbReference type="Proteomes" id="UP000593579">
    <property type="component" value="Unassembled WGS sequence"/>
</dbReference>
<comment type="caution">
    <text evidence="2">The sequence shown here is derived from an EMBL/GenBank/DDBJ whole genome shotgun (WGS) entry which is preliminary data.</text>
</comment>
<name>A0A7J9CIH0_GOSGO</name>
<sequence length="86" mass="9771">MARTALFHLLRSQSKQLISRNIHSGSLFLYLGTPPSVLFFIPFRSLLLCETKSLLASSVVIASWLKTEQKGDGFELLYDRVLEKDQ</sequence>
<dbReference type="AlphaFoldDB" id="A0A7J9CIH0"/>
<keyword evidence="1" id="KW-0472">Membrane</keyword>
<proteinExistence type="predicted"/>
<keyword evidence="3" id="KW-1185">Reference proteome</keyword>
<keyword evidence="1" id="KW-0812">Transmembrane</keyword>